<dbReference type="Proteomes" id="UP001515480">
    <property type="component" value="Unassembled WGS sequence"/>
</dbReference>
<feature type="transmembrane region" description="Helical" evidence="3">
    <location>
        <begin position="794"/>
        <end position="822"/>
    </location>
</feature>
<evidence type="ECO:0000313" key="4">
    <source>
        <dbReference type="EMBL" id="KAL1499423.1"/>
    </source>
</evidence>
<name>A0AB34IKI5_PRYPA</name>
<evidence type="ECO:0000256" key="1">
    <source>
        <dbReference type="ARBA" id="ARBA00022737"/>
    </source>
</evidence>
<sequence length="987" mass="106719">MPDVFALAVHNDSAPALEALLQENKEAAAAVADHQKRPHHYAANHAADKCLKALLAAHADGAAMADEFRSLPHHYAAISGASKCLQLLLAVFPDGAKAANEFGSTPHHYAANNKVEKCLQLLLSVHPGGASTVNEDGWLPHHYAANSNASKCLKVLLDFYPEGSKAVNEDGMLPIHHAAESNSDQCVQLLLKAHPDGAKTPNEDGMLPLHFAAENHAEACLKILLEAFPMAARVANEDGMLPLHFAAHAKDLKCLEMVLRAYPDAIKEADKEGKLPVHYALDDESGTCLQLLLGAYPNGVTNEDIARVLDRPVEVWGRAAFETILAIMIASAHEDLLGMVSFAAPLSAVLASRARSLGAEDSAEREALSQRGEQVQHAMSALIGMAARKGDIDARMSGGNGRQALDVLVDSECAIVLSHSVLRKFIRGRWYSHYRSLEEIRQALVGFGAIQEGLKFCILITFNVSLLAALAVFPPLERMLRSELTAAGLQCLYLYQPAFKFWASAFSNLMLALLLTCAPVTDVRGVGHAPFFSMIMAFVYSAASSASVICALRVQRVPLVLALVLFLFLLCSVAFILMVLEVATSWDASSHSLLLLWAVGCTFFNLHALAMQPRRWMAERMKWVELTSTVLLIAGLGKTNAAGLDEGGASTLIAAGTGLLLLSQARCHRHLAPGVDVVPYYLRMAKFSLQASRVLLQSATFGPIVLTIEALAVTVLQWVALYLTCLFCFGVTIYGLIKRSGELSGGVCTIFDATRPSHWTFMDELLRLGGTILELSAATLGSENELSCPSKSDFWLVAPLTMTIYLTVIGCLLLNLLIAMVLRTFGDGFEFQSANYHFRSALTTLNYEASAAVPMPLTLFSLPYVAVASMAALVQKVLKCEDSGGILSYQKLGLNGEGITGEAGSKASEWKLAGTHEQIKADAMAYIEGFMVEKDQGVRWKVHTSRSIADLASRLMEIQRSTAHELARVKKQLEGMAKMLERAAVSA</sequence>
<evidence type="ECO:0008006" key="6">
    <source>
        <dbReference type="Google" id="ProtNLM"/>
    </source>
</evidence>
<feature type="transmembrane region" description="Helical" evidence="3">
    <location>
        <begin position="527"/>
        <end position="552"/>
    </location>
</feature>
<accession>A0AB34IKI5</accession>
<dbReference type="InterPro" id="IPR036770">
    <property type="entry name" value="Ankyrin_rpt-contain_sf"/>
</dbReference>
<comment type="caution">
    <text evidence="4">The sequence shown here is derived from an EMBL/GenBank/DDBJ whole genome shotgun (WGS) entry which is preliminary data.</text>
</comment>
<organism evidence="4 5">
    <name type="scientific">Prymnesium parvum</name>
    <name type="common">Toxic golden alga</name>
    <dbReference type="NCBI Taxonomy" id="97485"/>
    <lineage>
        <taxon>Eukaryota</taxon>
        <taxon>Haptista</taxon>
        <taxon>Haptophyta</taxon>
        <taxon>Prymnesiophyceae</taxon>
        <taxon>Prymnesiales</taxon>
        <taxon>Prymnesiaceae</taxon>
        <taxon>Prymnesium</taxon>
    </lineage>
</organism>
<dbReference type="EMBL" id="JBGBPQ010000025">
    <property type="protein sequence ID" value="KAL1499423.1"/>
    <property type="molecule type" value="Genomic_DNA"/>
</dbReference>
<feature type="transmembrane region" description="Helical" evidence="3">
    <location>
        <begin position="592"/>
        <end position="611"/>
    </location>
</feature>
<keyword evidence="3" id="KW-1133">Transmembrane helix</keyword>
<feature type="transmembrane region" description="Helical" evidence="3">
    <location>
        <begin position="694"/>
        <end position="713"/>
    </location>
</feature>
<feature type="transmembrane region" description="Helical" evidence="3">
    <location>
        <begin position="501"/>
        <end position="521"/>
    </location>
</feature>
<evidence type="ECO:0000313" key="5">
    <source>
        <dbReference type="Proteomes" id="UP001515480"/>
    </source>
</evidence>
<keyword evidence="3" id="KW-0472">Membrane</keyword>
<dbReference type="PANTHER" id="PTHR24203:SF45">
    <property type="entry name" value="ANKYRIN REPEAT DOMAIN 6"/>
    <property type="match status" value="1"/>
</dbReference>
<feature type="transmembrane region" description="Helical" evidence="3">
    <location>
        <begin position="855"/>
        <end position="874"/>
    </location>
</feature>
<dbReference type="SMART" id="SM00248">
    <property type="entry name" value="ANK"/>
    <property type="match status" value="6"/>
</dbReference>
<dbReference type="Gene3D" id="1.25.40.20">
    <property type="entry name" value="Ankyrin repeat-containing domain"/>
    <property type="match status" value="2"/>
</dbReference>
<keyword evidence="3" id="KW-0812">Transmembrane</keyword>
<evidence type="ECO:0000256" key="2">
    <source>
        <dbReference type="ARBA" id="ARBA00023043"/>
    </source>
</evidence>
<keyword evidence="5" id="KW-1185">Reference proteome</keyword>
<protein>
    <recommendedName>
        <fullName evidence="6">Ion transport domain-containing protein</fullName>
    </recommendedName>
</protein>
<keyword evidence="2" id="KW-0040">ANK repeat</keyword>
<dbReference type="PANTHER" id="PTHR24203">
    <property type="entry name" value="ANKYRIN REPEAT FAMILY PROTEIN"/>
    <property type="match status" value="1"/>
</dbReference>
<dbReference type="InterPro" id="IPR002110">
    <property type="entry name" value="Ankyrin_rpt"/>
</dbReference>
<dbReference type="AlphaFoldDB" id="A0AB34IKI5"/>
<feature type="transmembrane region" description="Helical" evidence="3">
    <location>
        <begin position="719"/>
        <end position="737"/>
    </location>
</feature>
<proteinExistence type="predicted"/>
<dbReference type="Pfam" id="PF12796">
    <property type="entry name" value="Ank_2"/>
    <property type="match status" value="2"/>
</dbReference>
<evidence type="ECO:0000256" key="3">
    <source>
        <dbReference type="SAM" id="Phobius"/>
    </source>
</evidence>
<feature type="transmembrane region" description="Helical" evidence="3">
    <location>
        <begin position="453"/>
        <end position="473"/>
    </location>
</feature>
<gene>
    <name evidence="4" type="ORF">AB1Y20_011628</name>
</gene>
<dbReference type="SUPFAM" id="SSF48403">
    <property type="entry name" value="Ankyrin repeat"/>
    <property type="match status" value="1"/>
</dbReference>
<keyword evidence="1" id="KW-0677">Repeat</keyword>
<feature type="transmembrane region" description="Helical" evidence="3">
    <location>
        <begin position="559"/>
        <end position="580"/>
    </location>
</feature>
<reference evidence="4 5" key="1">
    <citation type="journal article" date="2024" name="Science">
        <title>Giant polyketide synthase enzymes in the biosynthesis of giant marine polyether toxins.</title>
        <authorList>
            <person name="Fallon T.R."/>
            <person name="Shende V.V."/>
            <person name="Wierzbicki I.H."/>
            <person name="Pendleton A.L."/>
            <person name="Watervoot N.F."/>
            <person name="Auber R.P."/>
            <person name="Gonzalez D.J."/>
            <person name="Wisecaver J.H."/>
            <person name="Moore B.S."/>
        </authorList>
    </citation>
    <scope>NUCLEOTIDE SEQUENCE [LARGE SCALE GENOMIC DNA]</scope>
    <source>
        <strain evidence="4 5">12B1</strain>
    </source>
</reference>